<evidence type="ECO:0000256" key="3">
    <source>
        <dbReference type="ARBA" id="ARBA00022729"/>
    </source>
</evidence>
<reference evidence="8 9" key="1">
    <citation type="submission" date="2019-06" db="EMBL/GenBank/DDBJ databases">
        <title>New taxonomy in bacterial strain CC-CFT640, isolated from vineyard.</title>
        <authorList>
            <person name="Lin S.-Y."/>
            <person name="Tsai C.-F."/>
            <person name="Young C.-C."/>
        </authorList>
    </citation>
    <scope>NUCLEOTIDE SEQUENCE [LARGE SCALE GENOMIC DNA]</scope>
    <source>
        <strain evidence="8 9">CC-CFT640</strain>
    </source>
</reference>
<proteinExistence type="inferred from homology"/>
<keyword evidence="3" id="KW-0732">Signal</keyword>
<evidence type="ECO:0000256" key="5">
    <source>
        <dbReference type="SAM" id="MobiDB-lite"/>
    </source>
</evidence>
<comment type="similarity">
    <text evidence="2 4">Belongs to the bacterial solute-binding protein 3 family.</text>
</comment>
<dbReference type="Pfam" id="PF00497">
    <property type="entry name" value="SBP_bac_3"/>
    <property type="match status" value="1"/>
</dbReference>
<dbReference type="InterPro" id="IPR001638">
    <property type="entry name" value="Solute-binding_3/MltF_N"/>
</dbReference>
<dbReference type="SMART" id="SM00079">
    <property type="entry name" value="PBPe"/>
    <property type="match status" value="1"/>
</dbReference>
<dbReference type="Gene3D" id="3.40.190.10">
    <property type="entry name" value="Periplasmic binding protein-like II"/>
    <property type="match status" value="2"/>
</dbReference>
<sequence>MSWRARPVPSAIAPGLDLGHRIVDPTTMLVQFLLRIARARELTVGLLAGALMAAPAVAAAQTTPSQPQRPRAAPSSKTKPAQKPAPAAPTTPKATVVTEGSFPPFNTLDAQGKPAGFEVDLANAICQRAKIECKVVAAKWDDIIPGLLDKRYDIAMASLLITAERRKHIAFSRRYYTTPAAFVTGKDAAVPDGAPILLRGKTVGTQRATTFADYLERMFRKTIRLRQFPSGEDARRELAAGKLDAVLGDKVSLWKWLGTAEGSCCAFFGQDIKDTRTLGEGVGAGFRKGDSKLREAFNKALAELIADGTYKKVADKYFPFPIY</sequence>
<protein>
    <submittedName>
        <fullName evidence="8">Transporter substrate-binding domain-containing protein</fullName>
    </submittedName>
</protein>
<feature type="compositionally biased region" description="Low complexity" evidence="5">
    <location>
        <begin position="60"/>
        <end position="95"/>
    </location>
</feature>
<comment type="caution">
    <text evidence="8">The sequence shown here is derived from an EMBL/GenBank/DDBJ whole genome shotgun (WGS) entry which is preliminary data.</text>
</comment>
<dbReference type="Proteomes" id="UP000321638">
    <property type="component" value="Unassembled WGS sequence"/>
</dbReference>
<evidence type="ECO:0000259" key="6">
    <source>
        <dbReference type="SMART" id="SM00062"/>
    </source>
</evidence>
<evidence type="ECO:0000313" key="9">
    <source>
        <dbReference type="Proteomes" id="UP000321638"/>
    </source>
</evidence>
<dbReference type="PANTHER" id="PTHR35936">
    <property type="entry name" value="MEMBRANE-BOUND LYTIC MUREIN TRANSGLYCOSYLASE F"/>
    <property type="match status" value="1"/>
</dbReference>
<evidence type="ECO:0000259" key="7">
    <source>
        <dbReference type="SMART" id="SM00079"/>
    </source>
</evidence>
<dbReference type="GO" id="GO:0030313">
    <property type="term" value="C:cell envelope"/>
    <property type="evidence" value="ECO:0007669"/>
    <property type="project" value="UniProtKB-SubCell"/>
</dbReference>
<evidence type="ECO:0000313" key="8">
    <source>
        <dbReference type="EMBL" id="TXL76026.1"/>
    </source>
</evidence>
<accession>A0A5C8PNA7</accession>
<dbReference type="SUPFAM" id="SSF53850">
    <property type="entry name" value="Periplasmic binding protein-like II"/>
    <property type="match status" value="1"/>
</dbReference>
<dbReference type="OrthoDB" id="9807134at2"/>
<gene>
    <name evidence="8" type="ORF">FHP25_13115</name>
</gene>
<dbReference type="PROSITE" id="PS01039">
    <property type="entry name" value="SBP_BACTERIAL_3"/>
    <property type="match status" value="1"/>
</dbReference>
<feature type="region of interest" description="Disordered" evidence="5">
    <location>
        <begin position="60"/>
        <end position="96"/>
    </location>
</feature>
<dbReference type="AlphaFoldDB" id="A0A5C8PNA7"/>
<organism evidence="8 9">
    <name type="scientific">Vineibacter terrae</name>
    <dbReference type="NCBI Taxonomy" id="2586908"/>
    <lineage>
        <taxon>Bacteria</taxon>
        <taxon>Pseudomonadati</taxon>
        <taxon>Pseudomonadota</taxon>
        <taxon>Alphaproteobacteria</taxon>
        <taxon>Hyphomicrobiales</taxon>
        <taxon>Vineibacter</taxon>
    </lineage>
</organism>
<evidence type="ECO:0000256" key="2">
    <source>
        <dbReference type="ARBA" id="ARBA00010333"/>
    </source>
</evidence>
<dbReference type="EMBL" id="VDUZ01000012">
    <property type="protein sequence ID" value="TXL76026.1"/>
    <property type="molecule type" value="Genomic_DNA"/>
</dbReference>
<keyword evidence="9" id="KW-1185">Reference proteome</keyword>
<dbReference type="GO" id="GO:0015276">
    <property type="term" value="F:ligand-gated monoatomic ion channel activity"/>
    <property type="evidence" value="ECO:0007669"/>
    <property type="project" value="InterPro"/>
</dbReference>
<dbReference type="PANTHER" id="PTHR35936:SF17">
    <property type="entry name" value="ARGININE-BINDING EXTRACELLULAR PROTEIN ARTP"/>
    <property type="match status" value="1"/>
</dbReference>
<name>A0A5C8PNA7_9HYPH</name>
<feature type="domain" description="Ionotropic glutamate receptor C-terminal" evidence="7">
    <location>
        <begin position="93"/>
        <end position="320"/>
    </location>
</feature>
<dbReference type="InterPro" id="IPR018313">
    <property type="entry name" value="SBP_3_CS"/>
</dbReference>
<evidence type="ECO:0000256" key="4">
    <source>
        <dbReference type="RuleBase" id="RU003744"/>
    </source>
</evidence>
<feature type="domain" description="Solute-binding protein family 3/N-terminal" evidence="6">
    <location>
        <begin position="93"/>
        <end position="321"/>
    </location>
</feature>
<dbReference type="GO" id="GO:0016020">
    <property type="term" value="C:membrane"/>
    <property type="evidence" value="ECO:0007669"/>
    <property type="project" value="InterPro"/>
</dbReference>
<evidence type="ECO:0000256" key="1">
    <source>
        <dbReference type="ARBA" id="ARBA00004196"/>
    </source>
</evidence>
<dbReference type="SMART" id="SM00062">
    <property type="entry name" value="PBPb"/>
    <property type="match status" value="1"/>
</dbReference>
<dbReference type="InterPro" id="IPR001320">
    <property type="entry name" value="Iontro_rcpt_C"/>
</dbReference>
<comment type="subcellular location">
    <subcellularLocation>
        <location evidence="1">Cell envelope</location>
    </subcellularLocation>
</comment>